<comment type="caution">
    <text evidence="6">The sequence shown here is derived from an EMBL/GenBank/DDBJ whole genome shotgun (WGS) entry which is preliminary data.</text>
</comment>
<keyword evidence="2" id="KW-0805">Transcription regulation</keyword>
<dbReference type="GO" id="GO:0003700">
    <property type="term" value="F:DNA-binding transcription factor activity"/>
    <property type="evidence" value="ECO:0007669"/>
    <property type="project" value="InterPro"/>
</dbReference>
<dbReference type="EMBL" id="LAQU01000007">
    <property type="protein sequence ID" value="KKB63795.1"/>
    <property type="molecule type" value="Genomic_DNA"/>
</dbReference>
<evidence type="ECO:0000256" key="2">
    <source>
        <dbReference type="ARBA" id="ARBA00023015"/>
    </source>
</evidence>
<proteinExistence type="inferred from homology"/>
<dbReference type="OrthoDB" id="9178397at2"/>
<dbReference type="Proteomes" id="UP000033618">
    <property type="component" value="Unassembled WGS sequence"/>
</dbReference>
<dbReference type="InterPro" id="IPR000847">
    <property type="entry name" value="LysR_HTH_N"/>
</dbReference>
<organism evidence="6 7">
    <name type="scientific">Robbsia andropogonis</name>
    <dbReference type="NCBI Taxonomy" id="28092"/>
    <lineage>
        <taxon>Bacteria</taxon>
        <taxon>Pseudomonadati</taxon>
        <taxon>Pseudomonadota</taxon>
        <taxon>Betaproteobacteria</taxon>
        <taxon>Burkholderiales</taxon>
        <taxon>Burkholderiaceae</taxon>
        <taxon>Robbsia</taxon>
    </lineage>
</organism>
<dbReference type="PANTHER" id="PTHR30537">
    <property type="entry name" value="HTH-TYPE TRANSCRIPTIONAL REGULATOR"/>
    <property type="match status" value="1"/>
</dbReference>
<evidence type="ECO:0000256" key="1">
    <source>
        <dbReference type="ARBA" id="ARBA00009437"/>
    </source>
</evidence>
<keyword evidence="7" id="KW-1185">Reference proteome</keyword>
<dbReference type="RefSeq" id="WP_046152699.1">
    <property type="nucleotide sequence ID" value="NZ_CADFGU010000001.1"/>
</dbReference>
<sequence length="300" mass="33229">MKHHYPNMAELLAFTISAKHLNFSHAARELGHTPSAISRQIANLESFFGANLFIRNGRQLTLTRSGALYLARVSEPLRNIGNASVELLAARGEGELLTIASVPTFTSKWLAPRLPAFLACAPGVTLSFARHLAHGDPFGQDLDAAIRYGNGKWEGVTSEYIDGRRFIVVCAPDFRDRFRLRHVGDVAAAPRLIHSQAETAWGKWARQYDLHQMRAMTGPRFEQYAILIQAAQAGLGLALIPAFLIRDNLAGGSLIEPFDVGIDADDGHYLCYPPDRLSWRPGLRRFRDWLIAEARTTSAA</sequence>
<dbReference type="Pfam" id="PF03466">
    <property type="entry name" value="LysR_substrate"/>
    <property type="match status" value="1"/>
</dbReference>
<dbReference type="Gene3D" id="3.40.190.10">
    <property type="entry name" value="Periplasmic binding protein-like II"/>
    <property type="match status" value="2"/>
</dbReference>
<protein>
    <submittedName>
        <fullName evidence="6">LysR family transcriptional regulator</fullName>
    </submittedName>
</protein>
<dbReference type="InterPro" id="IPR036390">
    <property type="entry name" value="WH_DNA-bd_sf"/>
</dbReference>
<dbReference type="Gene3D" id="1.10.10.10">
    <property type="entry name" value="Winged helix-like DNA-binding domain superfamily/Winged helix DNA-binding domain"/>
    <property type="match status" value="1"/>
</dbReference>
<dbReference type="InterPro" id="IPR036388">
    <property type="entry name" value="WH-like_DNA-bd_sf"/>
</dbReference>
<dbReference type="InterPro" id="IPR005119">
    <property type="entry name" value="LysR_subst-bd"/>
</dbReference>
<dbReference type="Pfam" id="PF00126">
    <property type="entry name" value="HTH_1"/>
    <property type="match status" value="1"/>
</dbReference>
<evidence type="ECO:0000313" key="6">
    <source>
        <dbReference type="EMBL" id="KKB63795.1"/>
    </source>
</evidence>
<evidence type="ECO:0000313" key="7">
    <source>
        <dbReference type="Proteomes" id="UP000033618"/>
    </source>
</evidence>
<dbReference type="GO" id="GO:0006351">
    <property type="term" value="P:DNA-templated transcription"/>
    <property type="evidence" value="ECO:0007669"/>
    <property type="project" value="TreeGrafter"/>
</dbReference>
<dbReference type="GO" id="GO:0043565">
    <property type="term" value="F:sequence-specific DNA binding"/>
    <property type="evidence" value="ECO:0007669"/>
    <property type="project" value="TreeGrafter"/>
</dbReference>
<accession>A0A0F5K1J9</accession>
<keyword evidence="4" id="KW-0804">Transcription</keyword>
<dbReference type="PANTHER" id="PTHR30537:SF26">
    <property type="entry name" value="GLYCINE CLEAVAGE SYSTEM TRANSCRIPTIONAL ACTIVATOR"/>
    <property type="match status" value="1"/>
</dbReference>
<dbReference type="InterPro" id="IPR058163">
    <property type="entry name" value="LysR-type_TF_proteobact-type"/>
</dbReference>
<dbReference type="PROSITE" id="PS50931">
    <property type="entry name" value="HTH_LYSR"/>
    <property type="match status" value="1"/>
</dbReference>
<dbReference type="SUPFAM" id="SSF46785">
    <property type="entry name" value="Winged helix' DNA-binding domain"/>
    <property type="match status" value="1"/>
</dbReference>
<gene>
    <name evidence="6" type="ORF">WM40_08810</name>
</gene>
<comment type="similarity">
    <text evidence="1">Belongs to the LysR transcriptional regulatory family.</text>
</comment>
<dbReference type="STRING" id="28092.WM40_08810"/>
<dbReference type="AlphaFoldDB" id="A0A0F5K1J9"/>
<feature type="domain" description="HTH lysR-type" evidence="5">
    <location>
        <begin position="18"/>
        <end position="63"/>
    </location>
</feature>
<evidence type="ECO:0000259" key="5">
    <source>
        <dbReference type="PROSITE" id="PS50931"/>
    </source>
</evidence>
<dbReference type="PATRIC" id="fig|28092.6.peg.2079"/>
<dbReference type="PRINTS" id="PR00039">
    <property type="entry name" value="HTHLYSR"/>
</dbReference>
<keyword evidence="3" id="KW-0238">DNA-binding</keyword>
<dbReference type="SUPFAM" id="SSF53850">
    <property type="entry name" value="Periplasmic binding protein-like II"/>
    <property type="match status" value="1"/>
</dbReference>
<name>A0A0F5K1J9_9BURK</name>
<evidence type="ECO:0000256" key="3">
    <source>
        <dbReference type="ARBA" id="ARBA00023125"/>
    </source>
</evidence>
<evidence type="ECO:0000256" key="4">
    <source>
        <dbReference type="ARBA" id="ARBA00023163"/>
    </source>
</evidence>
<reference evidence="6 7" key="1">
    <citation type="submission" date="2015-03" db="EMBL/GenBank/DDBJ databases">
        <title>Draft Genome Sequence of Burkholderia andropogonis type strain ICMP2807, isolated from Sorghum bicolor.</title>
        <authorList>
            <person name="Lopes-Santos L."/>
            <person name="Castro D.B."/>
            <person name="Ottoboni L.M."/>
            <person name="Park D."/>
            <person name="Weirc B.S."/>
            <person name="Destefano S.A."/>
        </authorList>
    </citation>
    <scope>NUCLEOTIDE SEQUENCE [LARGE SCALE GENOMIC DNA]</scope>
    <source>
        <strain evidence="6 7">ICMP2807</strain>
    </source>
</reference>